<keyword evidence="3" id="KW-0479">Metal-binding</keyword>
<evidence type="ECO:0000256" key="6">
    <source>
        <dbReference type="ARBA" id="ARBA00038093"/>
    </source>
</evidence>
<reference evidence="8" key="1">
    <citation type="submission" date="2018-06" db="EMBL/GenBank/DDBJ databases">
        <authorList>
            <person name="Zhirakovskaya E."/>
        </authorList>
    </citation>
    <scope>NUCLEOTIDE SEQUENCE</scope>
</reference>
<name>A0A3B0WXE3_9ZZZZ</name>
<evidence type="ECO:0000256" key="1">
    <source>
        <dbReference type="ARBA" id="ARBA00001946"/>
    </source>
</evidence>
<dbReference type="PANTHER" id="PTHR33653">
    <property type="entry name" value="RIBONUCLEASE VAPC2"/>
    <property type="match status" value="1"/>
</dbReference>
<evidence type="ECO:0000256" key="5">
    <source>
        <dbReference type="ARBA" id="ARBA00022842"/>
    </source>
</evidence>
<dbReference type="SUPFAM" id="SSF88723">
    <property type="entry name" value="PIN domain-like"/>
    <property type="match status" value="1"/>
</dbReference>
<comment type="similarity">
    <text evidence="6">Belongs to the PINc/VapC protein family.</text>
</comment>
<dbReference type="EMBL" id="UOFG01000129">
    <property type="protein sequence ID" value="VAW60698.1"/>
    <property type="molecule type" value="Genomic_DNA"/>
</dbReference>
<dbReference type="CDD" id="cd09881">
    <property type="entry name" value="PIN_VapC4-5_FitB-like"/>
    <property type="match status" value="1"/>
</dbReference>
<evidence type="ECO:0000256" key="3">
    <source>
        <dbReference type="ARBA" id="ARBA00022723"/>
    </source>
</evidence>
<keyword evidence="4" id="KW-0378">Hydrolase</keyword>
<dbReference type="AlphaFoldDB" id="A0A3B0WXE3"/>
<dbReference type="Gene3D" id="3.40.50.1010">
    <property type="entry name" value="5'-nuclease"/>
    <property type="match status" value="1"/>
</dbReference>
<evidence type="ECO:0000256" key="2">
    <source>
        <dbReference type="ARBA" id="ARBA00022722"/>
    </source>
</evidence>
<protein>
    <submittedName>
        <fullName evidence="8">VapC toxin protein</fullName>
    </submittedName>
</protein>
<dbReference type="InterPro" id="IPR029060">
    <property type="entry name" value="PIN-like_dom_sf"/>
</dbReference>
<evidence type="ECO:0000259" key="7">
    <source>
        <dbReference type="Pfam" id="PF01850"/>
    </source>
</evidence>
<dbReference type="GO" id="GO:0016787">
    <property type="term" value="F:hydrolase activity"/>
    <property type="evidence" value="ECO:0007669"/>
    <property type="project" value="UniProtKB-KW"/>
</dbReference>
<dbReference type="GO" id="GO:0004518">
    <property type="term" value="F:nuclease activity"/>
    <property type="evidence" value="ECO:0007669"/>
    <property type="project" value="UniProtKB-KW"/>
</dbReference>
<dbReference type="InterPro" id="IPR002716">
    <property type="entry name" value="PIN_dom"/>
</dbReference>
<evidence type="ECO:0000313" key="8">
    <source>
        <dbReference type="EMBL" id="VAW60698.1"/>
    </source>
</evidence>
<dbReference type="GO" id="GO:0046872">
    <property type="term" value="F:metal ion binding"/>
    <property type="evidence" value="ECO:0007669"/>
    <property type="project" value="UniProtKB-KW"/>
</dbReference>
<evidence type="ECO:0000256" key="4">
    <source>
        <dbReference type="ARBA" id="ARBA00022801"/>
    </source>
</evidence>
<keyword evidence="5" id="KW-0460">Magnesium</keyword>
<sequence>MNDVVMLDTNICSYIMRGASQSLKSHLMNARQDSLCISSIVLAEIEYGVAKSPKHQQAVNAFLKMVNIAEFDYSAAKHYGEIRHLLTAQGNIIGSNDLLIAAHSRSYGAVLVTNSMKKFARVPGLQLENWVEPKFIS</sequence>
<accession>A0A3B0WXE3</accession>
<keyword evidence="2" id="KW-0540">Nuclease</keyword>
<dbReference type="Pfam" id="PF01850">
    <property type="entry name" value="PIN"/>
    <property type="match status" value="1"/>
</dbReference>
<proteinExistence type="inferred from homology"/>
<comment type="cofactor">
    <cofactor evidence="1">
        <name>Mg(2+)</name>
        <dbReference type="ChEBI" id="CHEBI:18420"/>
    </cofactor>
</comment>
<dbReference type="InterPro" id="IPR050556">
    <property type="entry name" value="Type_II_TA_system_RNase"/>
</dbReference>
<gene>
    <name evidence="8" type="ORF">MNBD_GAMMA11-1842</name>
</gene>
<organism evidence="8">
    <name type="scientific">hydrothermal vent metagenome</name>
    <dbReference type="NCBI Taxonomy" id="652676"/>
    <lineage>
        <taxon>unclassified sequences</taxon>
        <taxon>metagenomes</taxon>
        <taxon>ecological metagenomes</taxon>
    </lineage>
</organism>
<dbReference type="PANTHER" id="PTHR33653:SF1">
    <property type="entry name" value="RIBONUCLEASE VAPC2"/>
    <property type="match status" value="1"/>
</dbReference>
<feature type="domain" description="PIN" evidence="7">
    <location>
        <begin position="5"/>
        <end position="123"/>
    </location>
</feature>